<protein>
    <submittedName>
        <fullName evidence="1">Uncharacterized protein</fullName>
    </submittedName>
</protein>
<dbReference type="EMBL" id="JAECZA010000099">
    <property type="protein sequence ID" value="MBH8575056.1"/>
    <property type="molecule type" value="Genomic_DNA"/>
</dbReference>
<dbReference type="RefSeq" id="WP_214433852.1">
    <property type="nucleotide sequence ID" value="NZ_CAWPUQ010000338.1"/>
</dbReference>
<dbReference type="AlphaFoldDB" id="A0A8J7I3G8"/>
<keyword evidence="2" id="KW-1185">Reference proteome</keyword>
<evidence type="ECO:0000313" key="2">
    <source>
        <dbReference type="Proteomes" id="UP000662314"/>
    </source>
</evidence>
<name>A0A8J7I3G8_9NOST</name>
<sequence length="484" mass="55460">MVGYALNKNGILVDAQFSLHAQDEIFKCIFCDRPLFYKQAHYRTRKETSFWVCGHFFHNVNTDEAQEIEIDCISNKFISTRNESAAHKHAKSRAKNILDATIQTYFKHDKFESLQELQYPGRRTDIAVVNKKSAGFLNYEIQTSPTNLNSITTRVEKDKNNYVGATIYAIGEISRQGSTDKWGNGVGGLGTTQAVLLDSWLRAYGIAQDIQKVATYHEITQFQDTRTGFIYVERKDIYGDIQFNLHKLISGHSQISDVTTDTTAEIIYQALLEHEKLRKDPIIFDMSFTGNPSISNMNDTVEQLDGDDDNTKRYETPLAKLDLDFLDNLKLPCQTHQGDIGVAIEIDIDTHRAKIVLLGQSIEDYQWINFEDIFVAEADFIAITSTCKKTELEKEEDNTSWLKIIHKEQIPYNTLNPIKDFNQEIASRVQRLKIGDRCTWIGAPDWWNPKGEEINDIDEGGKVRLAYDGRYIPREEVILIEFVD</sequence>
<dbReference type="Proteomes" id="UP000662314">
    <property type="component" value="Unassembled WGS sequence"/>
</dbReference>
<accession>A0A8J7I3G8</accession>
<reference evidence="1 2" key="1">
    <citation type="journal article" date="2021" name="Int. J. Syst. Evol. Microbiol.">
        <title>Amazonocrinis nigriterrae gen. nov., sp. nov., Atlanticothrix silvestris gen. nov., sp. nov. and Dendronalium phyllosphericum gen. nov., sp. nov., nostocacean cyanobacteria from Brazilian environments.</title>
        <authorList>
            <person name="Alvarenga D.O."/>
            <person name="Andreote A.P.D."/>
            <person name="Branco L.H.Z."/>
            <person name="Delbaje E."/>
            <person name="Cruz R.B."/>
            <person name="Varani A.M."/>
            <person name="Fiore M.F."/>
        </authorList>
    </citation>
    <scope>NUCLEOTIDE SEQUENCE [LARGE SCALE GENOMIC DNA]</scope>
    <source>
        <strain evidence="1 2">CENA369</strain>
    </source>
</reference>
<gene>
    <name evidence="1" type="ORF">I8752_18945</name>
</gene>
<proteinExistence type="predicted"/>
<evidence type="ECO:0000313" key="1">
    <source>
        <dbReference type="EMBL" id="MBH8575056.1"/>
    </source>
</evidence>
<organism evidence="1 2">
    <name type="scientific">Dendronalium phyllosphericum CENA369</name>
    <dbReference type="NCBI Taxonomy" id="1725256"/>
    <lineage>
        <taxon>Bacteria</taxon>
        <taxon>Bacillati</taxon>
        <taxon>Cyanobacteriota</taxon>
        <taxon>Cyanophyceae</taxon>
        <taxon>Nostocales</taxon>
        <taxon>Nostocaceae</taxon>
        <taxon>Dendronalium</taxon>
        <taxon>Dendronalium phyllosphericum</taxon>
    </lineage>
</organism>
<comment type="caution">
    <text evidence="1">The sequence shown here is derived from an EMBL/GenBank/DDBJ whole genome shotgun (WGS) entry which is preliminary data.</text>
</comment>